<accession>A0ABD2PSH9</accession>
<dbReference type="Gene3D" id="3.30.160.60">
    <property type="entry name" value="Classic Zinc Finger"/>
    <property type="match status" value="2"/>
</dbReference>
<evidence type="ECO:0000313" key="9">
    <source>
        <dbReference type="EMBL" id="KAL3309687.1"/>
    </source>
</evidence>
<evidence type="ECO:0000313" key="10">
    <source>
        <dbReference type="Proteomes" id="UP001626550"/>
    </source>
</evidence>
<dbReference type="PANTHER" id="PTHR24388:SF54">
    <property type="entry name" value="PROTEIN ESCARGOT"/>
    <property type="match status" value="1"/>
</dbReference>
<keyword evidence="6" id="KW-0539">Nucleus</keyword>
<dbReference type="Pfam" id="PF00096">
    <property type="entry name" value="zf-C2H2"/>
    <property type="match status" value="2"/>
</dbReference>
<reference evidence="9 10" key="1">
    <citation type="submission" date="2024-11" db="EMBL/GenBank/DDBJ databases">
        <title>Adaptive evolution of stress response genes in parasites aligns with host niche diversity.</title>
        <authorList>
            <person name="Hahn C."/>
            <person name="Resl P."/>
        </authorList>
    </citation>
    <scope>NUCLEOTIDE SEQUENCE [LARGE SCALE GENOMIC DNA]</scope>
    <source>
        <strain evidence="9">EGGRZ-B1_66</strain>
        <tissue evidence="9">Body</tissue>
    </source>
</reference>
<dbReference type="InterPro" id="IPR050527">
    <property type="entry name" value="Snail/Krueppel_Znf"/>
</dbReference>
<proteinExistence type="predicted"/>
<evidence type="ECO:0000256" key="2">
    <source>
        <dbReference type="ARBA" id="ARBA00022723"/>
    </source>
</evidence>
<dbReference type="PANTHER" id="PTHR24388">
    <property type="entry name" value="ZINC FINGER PROTEIN"/>
    <property type="match status" value="1"/>
</dbReference>
<dbReference type="PROSITE" id="PS00028">
    <property type="entry name" value="ZINC_FINGER_C2H2_1"/>
    <property type="match status" value="3"/>
</dbReference>
<comment type="caution">
    <text evidence="9">The sequence shown here is derived from an EMBL/GenBank/DDBJ whole genome shotgun (WGS) entry which is preliminary data.</text>
</comment>
<dbReference type="GO" id="GO:0008270">
    <property type="term" value="F:zinc ion binding"/>
    <property type="evidence" value="ECO:0007669"/>
    <property type="project" value="UniProtKB-KW"/>
</dbReference>
<dbReference type="Proteomes" id="UP001626550">
    <property type="component" value="Unassembled WGS sequence"/>
</dbReference>
<keyword evidence="5" id="KW-0862">Zinc</keyword>
<dbReference type="InterPro" id="IPR036236">
    <property type="entry name" value="Znf_C2H2_sf"/>
</dbReference>
<evidence type="ECO:0000256" key="1">
    <source>
        <dbReference type="ARBA" id="ARBA00004123"/>
    </source>
</evidence>
<evidence type="ECO:0000256" key="5">
    <source>
        <dbReference type="ARBA" id="ARBA00022833"/>
    </source>
</evidence>
<feature type="domain" description="C2H2-type" evidence="8">
    <location>
        <begin position="142"/>
        <end position="170"/>
    </location>
</feature>
<organism evidence="9 10">
    <name type="scientific">Cichlidogyrus casuarinus</name>
    <dbReference type="NCBI Taxonomy" id="1844966"/>
    <lineage>
        <taxon>Eukaryota</taxon>
        <taxon>Metazoa</taxon>
        <taxon>Spiralia</taxon>
        <taxon>Lophotrochozoa</taxon>
        <taxon>Platyhelminthes</taxon>
        <taxon>Monogenea</taxon>
        <taxon>Monopisthocotylea</taxon>
        <taxon>Dactylogyridea</taxon>
        <taxon>Ancyrocephalidae</taxon>
        <taxon>Cichlidogyrus</taxon>
    </lineage>
</organism>
<dbReference type="SMART" id="SM00355">
    <property type="entry name" value="ZnF_C2H2"/>
    <property type="match status" value="3"/>
</dbReference>
<feature type="domain" description="C2H2-type" evidence="8">
    <location>
        <begin position="196"/>
        <end position="224"/>
    </location>
</feature>
<dbReference type="InterPro" id="IPR013087">
    <property type="entry name" value="Znf_C2H2_type"/>
</dbReference>
<keyword evidence="3" id="KW-0677">Repeat</keyword>
<gene>
    <name evidence="9" type="ORF">Ciccas_011765</name>
</gene>
<protein>
    <recommendedName>
        <fullName evidence="8">C2H2-type domain-containing protein</fullName>
    </recommendedName>
</protein>
<name>A0ABD2PSH9_9PLAT</name>
<keyword evidence="4 7" id="KW-0863">Zinc-finger</keyword>
<dbReference type="PROSITE" id="PS50157">
    <property type="entry name" value="ZINC_FINGER_C2H2_2"/>
    <property type="match status" value="3"/>
</dbReference>
<dbReference type="SUPFAM" id="SSF57667">
    <property type="entry name" value="beta-beta-alpha zinc fingers"/>
    <property type="match status" value="2"/>
</dbReference>
<comment type="subcellular location">
    <subcellularLocation>
        <location evidence="1">Nucleus</location>
    </subcellularLocation>
</comment>
<sequence>MTSCRPKTRLSITCKEFRSRLLHFLADNLHFEQNLNLRLLVTCSVDEGDRETLVIDENLKPEARSVEMDATPPLKLALASSLLQMVLKANQNNVIGNSASLPPLCKDAPASKRRCVPYRRRCVKYPWLGRAMLHAPKRPKNFNCNQCEETYAQLMELTKHTETAHGSFKCNVCQARFSLRSNLQRHSYRHLDLKPFACAVCEQAFYRKELLLDHVMKTHPDQNVGPNVITHLTSAECLDYVESMWMRQGDTVQAKTDDEDDEEETSG</sequence>
<keyword evidence="10" id="KW-1185">Reference proteome</keyword>
<evidence type="ECO:0000256" key="3">
    <source>
        <dbReference type="ARBA" id="ARBA00022737"/>
    </source>
</evidence>
<evidence type="ECO:0000256" key="4">
    <source>
        <dbReference type="ARBA" id="ARBA00022771"/>
    </source>
</evidence>
<evidence type="ECO:0000256" key="7">
    <source>
        <dbReference type="PROSITE-ProRule" id="PRU00042"/>
    </source>
</evidence>
<dbReference type="AlphaFoldDB" id="A0ABD2PSH9"/>
<feature type="domain" description="C2H2-type" evidence="8">
    <location>
        <begin position="168"/>
        <end position="195"/>
    </location>
</feature>
<dbReference type="GO" id="GO:0005634">
    <property type="term" value="C:nucleus"/>
    <property type="evidence" value="ECO:0007669"/>
    <property type="project" value="UniProtKB-SubCell"/>
</dbReference>
<dbReference type="EMBL" id="JBJKFK010003638">
    <property type="protein sequence ID" value="KAL3309687.1"/>
    <property type="molecule type" value="Genomic_DNA"/>
</dbReference>
<evidence type="ECO:0000259" key="8">
    <source>
        <dbReference type="PROSITE" id="PS50157"/>
    </source>
</evidence>
<evidence type="ECO:0000256" key="6">
    <source>
        <dbReference type="ARBA" id="ARBA00023242"/>
    </source>
</evidence>
<keyword evidence="2" id="KW-0479">Metal-binding</keyword>